<dbReference type="Proteomes" id="UP000719412">
    <property type="component" value="Unassembled WGS sequence"/>
</dbReference>
<protein>
    <submittedName>
        <fullName evidence="5">Uncharacterized protein</fullName>
    </submittedName>
</protein>
<keyword evidence="2" id="KW-0378">Hydrolase</keyword>
<comment type="caution">
    <text evidence="5">The sequence shown here is derived from an EMBL/GenBank/DDBJ whole genome shotgun (WGS) entry which is preliminary data.</text>
</comment>
<dbReference type="InterPro" id="IPR001360">
    <property type="entry name" value="Glyco_hydro_1"/>
</dbReference>
<dbReference type="GO" id="GO:0008422">
    <property type="term" value="F:beta-glucosidase activity"/>
    <property type="evidence" value="ECO:0007669"/>
    <property type="project" value="TreeGrafter"/>
</dbReference>
<dbReference type="Gene3D" id="3.20.20.80">
    <property type="entry name" value="Glycosidases"/>
    <property type="match status" value="1"/>
</dbReference>
<dbReference type="SUPFAM" id="SSF51445">
    <property type="entry name" value="(Trans)glycosidases"/>
    <property type="match status" value="1"/>
</dbReference>
<dbReference type="PANTHER" id="PTHR10353">
    <property type="entry name" value="GLYCOSYL HYDROLASE"/>
    <property type="match status" value="1"/>
</dbReference>
<dbReference type="GO" id="GO:0005975">
    <property type="term" value="P:carbohydrate metabolic process"/>
    <property type="evidence" value="ECO:0007669"/>
    <property type="project" value="InterPro"/>
</dbReference>
<evidence type="ECO:0000256" key="4">
    <source>
        <dbReference type="RuleBase" id="RU003690"/>
    </source>
</evidence>
<comment type="similarity">
    <text evidence="1 4">Belongs to the glycosyl hydrolase 1 family.</text>
</comment>
<dbReference type="EMBL" id="JABDTM020015690">
    <property type="protein sequence ID" value="KAH0819064.1"/>
    <property type="molecule type" value="Genomic_DNA"/>
</dbReference>
<gene>
    <name evidence="5" type="ORF">GEV33_003727</name>
</gene>
<proteinExistence type="inferred from homology"/>
<organism evidence="5 6">
    <name type="scientific">Tenebrio molitor</name>
    <name type="common">Yellow mealworm beetle</name>
    <dbReference type="NCBI Taxonomy" id="7067"/>
    <lineage>
        <taxon>Eukaryota</taxon>
        <taxon>Metazoa</taxon>
        <taxon>Ecdysozoa</taxon>
        <taxon>Arthropoda</taxon>
        <taxon>Hexapoda</taxon>
        <taxon>Insecta</taxon>
        <taxon>Pterygota</taxon>
        <taxon>Neoptera</taxon>
        <taxon>Endopterygota</taxon>
        <taxon>Coleoptera</taxon>
        <taxon>Polyphaga</taxon>
        <taxon>Cucujiformia</taxon>
        <taxon>Tenebrionidae</taxon>
        <taxon>Tenebrio</taxon>
    </lineage>
</organism>
<keyword evidence="3" id="KW-0326">Glycosidase</keyword>
<reference evidence="5" key="1">
    <citation type="journal article" date="2020" name="J Insects Food Feed">
        <title>The yellow mealworm (Tenebrio molitor) genome: a resource for the emerging insects as food and feed industry.</title>
        <authorList>
            <person name="Eriksson T."/>
            <person name="Andere A."/>
            <person name="Kelstrup H."/>
            <person name="Emery V."/>
            <person name="Picard C."/>
        </authorList>
    </citation>
    <scope>NUCLEOTIDE SEQUENCE</scope>
    <source>
        <strain evidence="5">Stoneville</strain>
        <tissue evidence="5">Whole head</tissue>
    </source>
</reference>
<name>A0A8J6HQX4_TENMO</name>
<evidence type="ECO:0000256" key="2">
    <source>
        <dbReference type="ARBA" id="ARBA00022801"/>
    </source>
</evidence>
<evidence type="ECO:0000256" key="1">
    <source>
        <dbReference type="ARBA" id="ARBA00010838"/>
    </source>
</evidence>
<sequence length="259" mass="30262">MQLRRPESTQSDFQKDTILGHVRIPQLRKHLYIYFIFSWYRILPTGKADQVNQVDVDYHKNLISALKSNGIEPFVTLYHWDLPKPLEDIGGWLNETLVDCFADYARLSFTLFGEYVKNWMTFNEADQFYHVGYGYGAFPPGIRQDGIDDYLCGHTVLKFHAKAYHIYGRVSMVVDTEWYEFVSDSDQDKEAADRKLQFTAYIFFSLVGSLTQSIYHPNGNYPQVMIDHIADKRQKEGFSKSRLPEFTPEEVDYIKGTKF</sequence>
<evidence type="ECO:0000313" key="6">
    <source>
        <dbReference type="Proteomes" id="UP000719412"/>
    </source>
</evidence>
<evidence type="ECO:0000256" key="3">
    <source>
        <dbReference type="ARBA" id="ARBA00023295"/>
    </source>
</evidence>
<dbReference type="AlphaFoldDB" id="A0A8J6HQX4"/>
<evidence type="ECO:0000313" key="5">
    <source>
        <dbReference type="EMBL" id="KAH0819064.1"/>
    </source>
</evidence>
<keyword evidence="6" id="KW-1185">Reference proteome</keyword>
<reference evidence="5" key="2">
    <citation type="submission" date="2021-08" db="EMBL/GenBank/DDBJ databases">
        <authorList>
            <person name="Eriksson T."/>
        </authorList>
    </citation>
    <scope>NUCLEOTIDE SEQUENCE</scope>
    <source>
        <strain evidence="5">Stoneville</strain>
        <tissue evidence="5">Whole head</tissue>
    </source>
</reference>
<accession>A0A8J6HQX4</accession>
<dbReference type="Pfam" id="PF00232">
    <property type="entry name" value="Glyco_hydro_1"/>
    <property type="match status" value="1"/>
</dbReference>
<dbReference type="InterPro" id="IPR017853">
    <property type="entry name" value="GH"/>
</dbReference>
<dbReference type="PANTHER" id="PTHR10353:SF36">
    <property type="entry name" value="LP05116P"/>
    <property type="match status" value="1"/>
</dbReference>